<dbReference type="SUPFAM" id="SSF46785">
    <property type="entry name" value="Winged helix' DNA-binding domain"/>
    <property type="match status" value="1"/>
</dbReference>
<reference evidence="2 3" key="1">
    <citation type="submission" date="2018-06" db="EMBL/GenBank/DDBJ databases">
        <authorList>
            <consortium name="Pathogen Informatics"/>
            <person name="Doyle S."/>
        </authorList>
    </citation>
    <scope>NUCLEOTIDE SEQUENCE [LARGE SCALE GENOMIC DNA]</scope>
    <source>
        <strain evidence="3">ATCC 11859 / DSM 33 / NCIB 8841 / NCTC 4822</strain>
    </source>
</reference>
<evidence type="ECO:0000313" key="2">
    <source>
        <dbReference type="EMBL" id="SUJ03196.1"/>
    </source>
</evidence>
<name>A0A380BL67_SPOPA</name>
<accession>A0A380BL67</accession>
<dbReference type="Proteomes" id="UP000254519">
    <property type="component" value="Unassembled WGS sequence"/>
</dbReference>
<proteinExistence type="predicted"/>
<dbReference type="EMBL" id="UGYZ01000002">
    <property type="protein sequence ID" value="SUJ03196.1"/>
    <property type="molecule type" value="Genomic_DNA"/>
</dbReference>
<dbReference type="GO" id="GO:0003677">
    <property type="term" value="F:DNA binding"/>
    <property type="evidence" value="ECO:0007669"/>
    <property type="project" value="UniProtKB-KW"/>
</dbReference>
<gene>
    <name evidence="2" type="ORF">NCTC4822_01368</name>
</gene>
<sequence length="293" mass="34754">MTGSMEEAVILNQFIYWSKRTKDADQYIAEEKKRVGENDKSINSTLSKGWIYKTAEELADEVMLGISITTLRKHLKKLVDQGYLSRRNNPKYKWDKTFQYRVNSTKLMFDLQKMGYELEDYPELSRNYKIDVSNKKNNDLNGQNCDSKRENCAAIPEITSKITSENIPKTSSSKEVDEDGEKNNHLNQFDLICETYLRLSKKTRSRLSDYDQKTMWKVVRKNWDTYQVIDWIKECFKQFKPQHERDAIQSFQYVANYIFDQAYKNTQEVLQDEESTGYFAGDEYFQRYESKII</sequence>
<keyword evidence="1" id="KW-0238">DNA-binding</keyword>
<evidence type="ECO:0000256" key="1">
    <source>
        <dbReference type="ARBA" id="ARBA00023125"/>
    </source>
</evidence>
<keyword evidence="3" id="KW-1185">Reference proteome</keyword>
<dbReference type="InterPro" id="IPR011991">
    <property type="entry name" value="ArsR-like_HTH"/>
</dbReference>
<protein>
    <submittedName>
        <fullName evidence="2">Uncharacterized protein</fullName>
    </submittedName>
</protein>
<dbReference type="CDD" id="cd00090">
    <property type="entry name" value="HTH_ARSR"/>
    <property type="match status" value="1"/>
</dbReference>
<dbReference type="InterPro" id="IPR036388">
    <property type="entry name" value="WH-like_DNA-bd_sf"/>
</dbReference>
<dbReference type="InterPro" id="IPR036390">
    <property type="entry name" value="WH_DNA-bd_sf"/>
</dbReference>
<dbReference type="Gene3D" id="1.10.10.10">
    <property type="entry name" value="Winged helix-like DNA-binding domain superfamily/Winged helix DNA-binding domain"/>
    <property type="match status" value="1"/>
</dbReference>
<organism evidence="2 3">
    <name type="scientific">Sporosarcina pasteurii</name>
    <name type="common">Bacillus pasteurii</name>
    <dbReference type="NCBI Taxonomy" id="1474"/>
    <lineage>
        <taxon>Bacteria</taxon>
        <taxon>Bacillati</taxon>
        <taxon>Bacillota</taxon>
        <taxon>Bacilli</taxon>
        <taxon>Bacillales</taxon>
        <taxon>Caryophanaceae</taxon>
        <taxon>Sporosarcina</taxon>
    </lineage>
</organism>
<evidence type="ECO:0000313" key="3">
    <source>
        <dbReference type="Proteomes" id="UP000254519"/>
    </source>
</evidence>
<dbReference type="AlphaFoldDB" id="A0A380BL67"/>